<keyword evidence="1 2" id="KW-0413">Isomerase</keyword>
<dbReference type="GO" id="GO:0004807">
    <property type="term" value="F:triose-phosphate isomerase activity"/>
    <property type="evidence" value="ECO:0007669"/>
    <property type="project" value="InterPro"/>
</dbReference>
<dbReference type="Proteomes" id="UP000227088">
    <property type="component" value="Unassembled WGS sequence"/>
</dbReference>
<dbReference type="EMBL" id="MABE01000012">
    <property type="protein sequence ID" value="OUS41587.1"/>
    <property type="molecule type" value="Genomic_DNA"/>
</dbReference>
<sequence>MRRLLVAGNWKMNASKVMLNELLAGITANAPQQTDVVVFPPAPYLM</sequence>
<comment type="caution">
    <text evidence="2">The sequence shown here is derived from an EMBL/GenBank/DDBJ whole genome shotgun (WGS) entry which is preliminary data.</text>
</comment>
<proteinExistence type="predicted"/>
<gene>
    <name evidence="2" type="ORF">A9R00_00180</name>
</gene>
<name>A0A1Y5HYT5_OLEAN</name>
<evidence type="ECO:0000313" key="2">
    <source>
        <dbReference type="EMBL" id="OUS41587.1"/>
    </source>
</evidence>
<organism evidence="2 3">
    <name type="scientific">Oleispira antarctica</name>
    <dbReference type="NCBI Taxonomy" id="188908"/>
    <lineage>
        <taxon>Bacteria</taxon>
        <taxon>Pseudomonadati</taxon>
        <taxon>Pseudomonadota</taxon>
        <taxon>Gammaproteobacteria</taxon>
        <taxon>Oceanospirillales</taxon>
        <taxon>Oceanospirillaceae</taxon>
        <taxon>Oleispira</taxon>
    </lineage>
</organism>
<dbReference type="AlphaFoldDB" id="A0A1Y5HYT5"/>
<protein>
    <submittedName>
        <fullName evidence="2">Triose-phosphate isomerase</fullName>
    </submittedName>
</protein>
<dbReference type="InterPro" id="IPR000652">
    <property type="entry name" value="Triosephosphate_isomerase"/>
</dbReference>
<accession>A0A1Y5HYT5</accession>
<dbReference type="Pfam" id="PF00121">
    <property type="entry name" value="TIM"/>
    <property type="match status" value="1"/>
</dbReference>
<dbReference type="SUPFAM" id="SSF51351">
    <property type="entry name" value="Triosephosphate isomerase (TIM)"/>
    <property type="match status" value="1"/>
</dbReference>
<dbReference type="InterPro" id="IPR035990">
    <property type="entry name" value="TIM_sf"/>
</dbReference>
<evidence type="ECO:0000256" key="1">
    <source>
        <dbReference type="ARBA" id="ARBA00023235"/>
    </source>
</evidence>
<feature type="non-terminal residue" evidence="2">
    <location>
        <position position="46"/>
    </location>
</feature>
<dbReference type="InterPro" id="IPR013785">
    <property type="entry name" value="Aldolase_TIM"/>
</dbReference>
<dbReference type="PROSITE" id="PS51440">
    <property type="entry name" value="TIM_2"/>
    <property type="match status" value="1"/>
</dbReference>
<dbReference type="Gene3D" id="3.20.20.70">
    <property type="entry name" value="Aldolase class I"/>
    <property type="match status" value="1"/>
</dbReference>
<evidence type="ECO:0000313" key="3">
    <source>
        <dbReference type="Proteomes" id="UP000227088"/>
    </source>
</evidence>
<reference evidence="3" key="1">
    <citation type="journal article" date="2017" name="Proc. Natl. Acad. Sci. U.S.A.">
        <title>Simulation of Deepwater Horizon oil plume reveals substrate specialization within a complex community of hydrocarbon degraders.</title>
        <authorList>
            <person name="Hu P."/>
            <person name="Dubinsky E.A."/>
            <person name="Probst A.J."/>
            <person name="Wang J."/>
            <person name="Sieber C.M.K."/>
            <person name="Tom L.M."/>
            <person name="Gardinali P."/>
            <person name="Banfield J.F."/>
            <person name="Atlas R.M."/>
            <person name="Andersen G.L."/>
        </authorList>
    </citation>
    <scope>NUCLEOTIDE SEQUENCE [LARGE SCALE GENOMIC DNA]</scope>
</reference>